<comment type="catalytic activity">
    <reaction evidence="10 15">
        <text>2'-deoxycytidine + H2O + H(+) = 2'-deoxyuridine + NH4(+)</text>
        <dbReference type="Rhea" id="RHEA:13433"/>
        <dbReference type="ChEBI" id="CHEBI:15377"/>
        <dbReference type="ChEBI" id="CHEBI:15378"/>
        <dbReference type="ChEBI" id="CHEBI:15698"/>
        <dbReference type="ChEBI" id="CHEBI:16450"/>
        <dbReference type="ChEBI" id="CHEBI:28938"/>
        <dbReference type="EC" id="3.5.4.5"/>
    </reaction>
</comment>
<evidence type="ECO:0000313" key="17">
    <source>
        <dbReference type="EMBL" id="SFQ36628.1"/>
    </source>
</evidence>
<dbReference type="GO" id="GO:0042802">
    <property type="term" value="F:identical protein binding"/>
    <property type="evidence" value="ECO:0007669"/>
    <property type="project" value="UniProtKB-ARBA"/>
</dbReference>
<dbReference type="EC" id="3.5.4.5" evidence="4 15"/>
<reference evidence="17 18" key="1">
    <citation type="submission" date="2016-10" db="EMBL/GenBank/DDBJ databases">
        <authorList>
            <person name="de Groot N.N."/>
        </authorList>
    </citation>
    <scope>NUCLEOTIDE SEQUENCE [LARGE SCALE GENOMIC DNA]</scope>
    <source>
        <strain evidence="17 18">DSM 20678</strain>
    </source>
</reference>
<dbReference type="NCBIfam" id="TIGR01354">
    <property type="entry name" value="cyt_deam_tetra"/>
    <property type="match status" value="1"/>
</dbReference>
<evidence type="ECO:0000313" key="18">
    <source>
        <dbReference type="Proteomes" id="UP000198577"/>
    </source>
</evidence>
<evidence type="ECO:0000256" key="15">
    <source>
        <dbReference type="RuleBase" id="RU364006"/>
    </source>
</evidence>
<proteinExistence type="inferred from homology"/>
<feature type="active site" description="Proton donor" evidence="12">
    <location>
        <position position="58"/>
    </location>
</feature>
<evidence type="ECO:0000256" key="14">
    <source>
        <dbReference type="PIRSR" id="PIRSR606262-3"/>
    </source>
</evidence>
<evidence type="ECO:0000256" key="12">
    <source>
        <dbReference type="PIRSR" id="PIRSR606262-1"/>
    </source>
</evidence>
<evidence type="ECO:0000256" key="6">
    <source>
        <dbReference type="ARBA" id="ARBA00022723"/>
    </source>
</evidence>
<dbReference type="InterPro" id="IPR050202">
    <property type="entry name" value="Cyt/Deoxycyt_deaminase"/>
</dbReference>
<feature type="binding site" evidence="14">
    <location>
        <position position="92"/>
    </location>
    <ligand>
        <name>Zn(2+)</name>
        <dbReference type="ChEBI" id="CHEBI:29105"/>
        <note>catalytic</note>
    </ligand>
</feature>
<organism evidence="17 18">
    <name type="scientific">Caldicoprobacter faecalis</name>
    <dbReference type="NCBI Taxonomy" id="937334"/>
    <lineage>
        <taxon>Bacteria</taxon>
        <taxon>Bacillati</taxon>
        <taxon>Bacillota</taxon>
        <taxon>Clostridia</taxon>
        <taxon>Caldicoprobacterales</taxon>
        <taxon>Caldicoprobacteraceae</taxon>
        <taxon>Caldicoprobacter</taxon>
    </lineage>
</organism>
<evidence type="ECO:0000256" key="11">
    <source>
        <dbReference type="ARBA" id="ARBA00049558"/>
    </source>
</evidence>
<dbReference type="STRING" id="937334.SAMN05444406_13210"/>
<name>A0A1I5XXF4_9FIRM</name>
<dbReference type="PANTHER" id="PTHR11644:SF2">
    <property type="entry name" value="CYTIDINE DEAMINASE"/>
    <property type="match status" value="1"/>
</dbReference>
<feature type="domain" description="CMP/dCMP-type deaminase" evidence="16">
    <location>
        <begin position="4"/>
        <end position="129"/>
    </location>
</feature>
<dbReference type="GO" id="GO:0004126">
    <property type="term" value="F:cytidine deaminase activity"/>
    <property type="evidence" value="ECO:0007669"/>
    <property type="project" value="UniProtKB-UniRule"/>
</dbReference>
<evidence type="ECO:0000256" key="10">
    <source>
        <dbReference type="ARBA" id="ARBA00049252"/>
    </source>
</evidence>
<dbReference type="SUPFAM" id="SSF53927">
    <property type="entry name" value="Cytidine deaminase-like"/>
    <property type="match status" value="1"/>
</dbReference>
<dbReference type="Pfam" id="PF00383">
    <property type="entry name" value="dCMP_cyt_deam_1"/>
    <property type="match status" value="1"/>
</dbReference>
<dbReference type="PROSITE" id="PS00903">
    <property type="entry name" value="CYT_DCMP_DEAMINASES_1"/>
    <property type="match status" value="1"/>
</dbReference>
<evidence type="ECO:0000259" key="16">
    <source>
        <dbReference type="PROSITE" id="PS51747"/>
    </source>
</evidence>
<comment type="catalytic activity">
    <reaction evidence="11 15">
        <text>cytidine + H2O + H(+) = uridine + NH4(+)</text>
        <dbReference type="Rhea" id="RHEA:16069"/>
        <dbReference type="ChEBI" id="CHEBI:15377"/>
        <dbReference type="ChEBI" id="CHEBI:15378"/>
        <dbReference type="ChEBI" id="CHEBI:16704"/>
        <dbReference type="ChEBI" id="CHEBI:17562"/>
        <dbReference type="ChEBI" id="CHEBI:28938"/>
        <dbReference type="EC" id="3.5.4.5"/>
    </reaction>
</comment>
<evidence type="ECO:0000256" key="3">
    <source>
        <dbReference type="ARBA" id="ARBA00006576"/>
    </source>
</evidence>
<dbReference type="Proteomes" id="UP000198577">
    <property type="component" value="Unassembled WGS sequence"/>
</dbReference>
<comment type="function">
    <text evidence="2 15">This enzyme scavenges exogenous and endogenous cytidine and 2'-deoxycytidine for UMP synthesis.</text>
</comment>
<dbReference type="Gene3D" id="3.40.140.10">
    <property type="entry name" value="Cytidine Deaminase, domain 2"/>
    <property type="match status" value="1"/>
</dbReference>
<dbReference type="GO" id="GO:0055086">
    <property type="term" value="P:nucleobase-containing small molecule metabolic process"/>
    <property type="evidence" value="ECO:0007669"/>
    <property type="project" value="UniProtKB-ARBA"/>
</dbReference>
<feature type="binding site" evidence="14">
    <location>
        <position position="89"/>
    </location>
    <ligand>
        <name>Zn(2+)</name>
        <dbReference type="ChEBI" id="CHEBI:29105"/>
        <note>catalytic</note>
    </ligand>
</feature>
<dbReference type="OrthoDB" id="9795347at2"/>
<dbReference type="NCBIfam" id="NF004064">
    <property type="entry name" value="PRK05578.1"/>
    <property type="match status" value="1"/>
</dbReference>
<gene>
    <name evidence="17" type="ORF">SAMN05444406_13210</name>
</gene>
<keyword evidence="8 14" id="KW-0862">Zinc</keyword>
<dbReference type="FunFam" id="3.40.140.10:FF:000008">
    <property type="entry name" value="Cytidine deaminase"/>
    <property type="match status" value="1"/>
</dbReference>
<comment type="cofactor">
    <cofactor evidence="1 14 15">
        <name>Zn(2+)</name>
        <dbReference type="ChEBI" id="CHEBI:29105"/>
    </cofactor>
</comment>
<dbReference type="InterPro" id="IPR016192">
    <property type="entry name" value="APOBEC/CMP_deaminase_Zn-bd"/>
</dbReference>
<keyword evidence="6 14" id="KW-0479">Metal-binding</keyword>
<evidence type="ECO:0000256" key="7">
    <source>
        <dbReference type="ARBA" id="ARBA00022801"/>
    </source>
</evidence>
<dbReference type="InterPro" id="IPR016193">
    <property type="entry name" value="Cytidine_deaminase-like"/>
</dbReference>
<dbReference type="GO" id="GO:0008270">
    <property type="term" value="F:zinc ion binding"/>
    <property type="evidence" value="ECO:0007669"/>
    <property type="project" value="UniProtKB-UniRule"/>
</dbReference>
<keyword evidence="7 15" id="KW-0378">Hydrolase</keyword>
<dbReference type="EMBL" id="FOXR01000032">
    <property type="protein sequence ID" value="SFQ36628.1"/>
    <property type="molecule type" value="Genomic_DNA"/>
</dbReference>
<dbReference type="GO" id="GO:0072527">
    <property type="term" value="P:pyrimidine-containing compound metabolic process"/>
    <property type="evidence" value="ECO:0007669"/>
    <property type="project" value="UniProtKB-ARBA"/>
</dbReference>
<evidence type="ECO:0000256" key="4">
    <source>
        <dbReference type="ARBA" id="ARBA00012783"/>
    </source>
</evidence>
<evidence type="ECO:0000256" key="13">
    <source>
        <dbReference type="PIRSR" id="PIRSR606262-2"/>
    </source>
</evidence>
<evidence type="ECO:0000256" key="2">
    <source>
        <dbReference type="ARBA" id="ARBA00003949"/>
    </source>
</evidence>
<comment type="similarity">
    <text evidence="3 15">Belongs to the cytidine and deoxycytidylate deaminase family.</text>
</comment>
<dbReference type="GO" id="GO:0005829">
    <property type="term" value="C:cytosol"/>
    <property type="evidence" value="ECO:0007669"/>
    <property type="project" value="TreeGrafter"/>
</dbReference>
<feature type="binding site" evidence="14">
    <location>
        <position position="56"/>
    </location>
    <ligand>
        <name>Zn(2+)</name>
        <dbReference type="ChEBI" id="CHEBI:29105"/>
        <note>catalytic</note>
    </ligand>
</feature>
<evidence type="ECO:0000256" key="8">
    <source>
        <dbReference type="ARBA" id="ARBA00022833"/>
    </source>
</evidence>
<evidence type="ECO:0000256" key="9">
    <source>
        <dbReference type="ARBA" id="ARBA00032005"/>
    </source>
</evidence>
<keyword evidence="18" id="KW-1185">Reference proteome</keyword>
<dbReference type="AlphaFoldDB" id="A0A1I5XXF4"/>
<accession>A0A1I5XXF4</accession>
<dbReference type="CDD" id="cd01283">
    <property type="entry name" value="cytidine_deaminase"/>
    <property type="match status" value="1"/>
</dbReference>
<dbReference type="InterPro" id="IPR002125">
    <property type="entry name" value="CMP_dCMP_dom"/>
</dbReference>
<dbReference type="PANTHER" id="PTHR11644">
    <property type="entry name" value="CYTIDINE DEAMINASE"/>
    <property type="match status" value="1"/>
</dbReference>
<evidence type="ECO:0000256" key="5">
    <source>
        <dbReference type="ARBA" id="ARBA00018266"/>
    </source>
</evidence>
<sequence>MIDADVRRLIDEALKVKERAYVPYSNFRVGAALLAEDGSVYTGCNVENASYGATCCAERVAIFSAVADGKRSFKAVAVVSDYKGFTFPCGICRQVMLEFDIPTVIVADSNGTYREYTLKDLLPNGFKKFDMQEGE</sequence>
<dbReference type="PROSITE" id="PS51747">
    <property type="entry name" value="CYT_DCMP_DEAMINASES_2"/>
    <property type="match status" value="1"/>
</dbReference>
<protein>
    <recommendedName>
        <fullName evidence="5 15">Cytidine deaminase</fullName>
        <ecNumber evidence="4 15">3.5.4.5</ecNumber>
    </recommendedName>
    <alternativeName>
        <fullName evidence="9 15">Cytidine aminohydrolase</fullName>
    </alternativeName>
</protein>
<evidence type="ECO:0000256" key="1">
    <source>
        <dbReference type="ARBA" id="ARBA00001947"/>
    </source>
</evidence>
<feature type="binding site" evidence="13">
    <location>
        <begin position="45"/>
        <end position="51"/>
    </location>
    <ligand>
        <name>substrate</name>
    </ligand>
</feature>
<dbReference type="InterPro" id="IPR006262">
    <property type="entry name" value="Cyt_deam_tetra"/>
</dbReference>